<dbReference type="EMBL" id="AAHMAG010000065">
    <property type="protein sequence ID" value="EBX7091771.1"/>
    <property type="molecule type" value="Genomic_DNA"/>
</dbReference>
<comment type="caution">
    <text evidence="7">The sequence shown here is derived from an EMBL/GenBank/DDBJ whole genome shotgun (WGS) entry which is preliminary data.</text>
</comment>
<keyword evidence="7" id="KW-0808">Transferase</keyword>
<evidence type="ECO:0000256" key="1">
    <source>
        <dbReference type="SAM" id="Phobius"/>
    </source>
</evidence>
<dbReference type="InterPro" id="IPR000594">
    <property type="entry name" value="ThiF_NAD_FAD-bd"/>
</dbReference>
<dbReference type="RefSeq" id="WP_203437657.1">
    <property type="nucleotide sequence ID" value="NZ_CP063140.1"/>
</dbReference>
<dbReference type="EMBL" id="AAHCRV010000065">
    <property type="protein sequence ID" value="EBU6392468.1"/>
    <property type="molecule type" value="Genomic_DNA"/>
</dbReference>
<dbReference type="PANTHER" id="PTHR43267">
    <property type="entry name" value="TRNA THREONYLCARBAMOYLADENOSINE DEHYDRATASE"/>
    <property type="match status" value="1"/>
</dbReference>
<keyword evidence="1" id="KW-0472">Membrane</keyword>
<sequence length="288" mass="32422">MTSYTFSYDEAFSRNIGWITKDEQESLRYSKIAIAGMGGVGGSYLITLTRLGVGSFHIADFDLFELPNFNRQIGARVSSLGQTKISTLASMAYDINPELKLISFTEGVQVRNLDEFLEGVDIYIDGLDFFALDIRRKIFMRCKEKKIPAITVAPIGMGAAFLIFSPEGMSFEDYFRMENQPPKSQVIRFLLGLAPAGLHRPYFIDKTSFNIAHQRVPSTGLSCELCAGIATAQVIKLLLNRGPVYSAPWYQHFDAYTCRFVRGKLRFGNNGLFQRIRIALAENKYLLD</sequence>
<keyword evidence="1" id="KW-1133">Transmembrane helix</keyword>
<protein>
    <submittedName>
        <fullName evidence="7">ThiF family adenylyltransferase</fullName>
    </submittedName>
</protein>
<dbReference type="EMBL" id="DAARCN010000016">
    <property type="protein sequence ID" value="HAE1852671.1"/>
    <property type="molecule type" value="Genomic_DNA"/>
</dbReference>
<accession>A0A5I5VBX2</accession>
<dbReference type="PANTHER" id="PTHR43267:SF1">
    <property type="entry name" value="TRNA THREONYLCARBAMOYLADENOSINE DEHYDRATASE"/>
    <property type="match status" value="1"/>
</dbReference>
<evidence type="ECO:0000313" key="7">
    <source>
        <dbReference type="EMBL" id="HAE1852671.1"/>
    </source>
</evidence>
<evidence type="ECO:0000313" key="8">
    <source>
        <dbReference type="EMBL" id="HAF7187014.1"/>
    </source>
</evidence>
<feature type="domain" description="THIF-type NAD/FAD binding fold" evidence="2">
    <location>
        <begin position="13"/>
        <end position="260"/>
    </location>
</feature>
<reference evidence="3" key="2">
    <citation type="submission" date="2018-06" db="EMBL/GenBank/DDBJ databases">
        <authorList>
            <person name="Ashton P.M."/>
            <person name="Dallman T."/>
            <person name="Nair S."/>
            <person name="De Pinna E."/>
            <person name="Peters T."/>
            <person name="Grant K."/>
        </authorList>
    </citation>
    <scope>NUCLEOTIDE SEQUENCE</scope>
    <source>
        <strain evidence="3">161071</strain>
        <strain evidence="4">307234</strain>
    </source>
</reference>
<evidence type="ECO:0000313" key="6">
    <source>
        <dbReference type="EMBL" id="HAC7046079.1"/>
    </source>
</evidence>
<evidence type="ECO:0000259" key="2">
    <source>
        <dbReference type="Pfam" id="PF00899"/>
    </source>
</evidence>
<proteinExistence type="predicted"/>
<reference evidence="7" key="1">
    <citation type="journal article" date="2018" name="Genome Biol.">
        <title>SKESA: strategic k-mer extension for scrupulous assemblies.</title>
        <authorList>
            <person name="Souvorov A."/>
            <person name="Agarwala R."/>
            <person name="Lipman D.J."/>
        </authorList>
    </citation>
    <scope>NUCLEOTIDE SEQUENCE</scope>
    <source>
        <strain evidence="7">Salmonella enterica</strain>
    </source>
</reference>
<dbReference type="InterPro" id="IPR035985">
    <property type="entry name" value="Ubiquitin-activating_enz"/>
</dbReference>
<keyword evidence="1" id="KW-0812">Transmembrane</keyword>
<dbReference type="CDD" id="cd01483">
    <property type="entry name" value="E1_enzyme_family"/>
    <property type="match status" value="1"/>
</dbReference>
<evidence type="ECO:0000313" key="4">
    <source>
        <dbReference type="EMBL" id="EBX7091771.1"/>
    </source>
</evidence>
<dbReference type="EMBL" id="DAAMKA010000068">
    <property type="protein sequence ID" value="HAC6990444.1"/>
    <property type="molecule type" value="Genomic_DNA"/>
</dbReference>
<dbReference type="EMBL" id="DAAWBQ010000046">
    <property type="protein sequence ID" value="HAF7194570.1"/>
    <property type="molecule type" value="Genomic_DNA"/>
</dbReference>
<dbReference type="SUPFAM" id="SSF69572">
    <property type="entry name" value="Activating enzymes of the ubiquitin-like proteins"/>
    <property type="match status" value="1"/>
</dbReference>
<evidence type="ECO:0000313" key="3">
    <source>
        <dbReference type="EMBL" id="EBU6392468.1"/>
    </source>
</evidence>
<dbReference type="GO" id="GO:0061503">
    <property type="term" value="F:tRNA threonylcarbamoyladenosine dehydratase"/>
    <property type="evidence" value="ECO:0007669"/>
    <property type="project" value="TreeGrafter"/>
</dbReference>
<dbReference type="NCBIfam" id="NF006077">
    <property type="entry name" value="PRK08223.1"/>
    <property type="match status" value="1"/>
</dbReference>
<dbReference type="GO" id="GO:0008641">
    <property type="term" value="F:ubiquitin-like modifier activating enzyme activity"/>
    <property type="evidence" value="ECO:0007669"/>
    <property type="project" value="InterPro"/>
</dbReference>
<dbReference type="EMBL" id="DAAMKB010000071">
    <property type="protein sequence ID" value="HAC7046079.1"/>
    <property type="molecule type" value="Genomic_DNA"/>
</dbReference>
<evidence type="ECO:0000313" key="9">
    <source>
        <dbReference type="EMBL" id="HAF7194570.1"/>
    </source>
</evidence>
<keyword evidence="7" id="KW-0548">Nucleotidyltransferase</keyword>
<evidence type="ECO:0000313" key="5">
    <source>
        <dbReference type="EMBL" id="HAC6990444.1"/>
    </source>
</evidence>
<name>A0A5I5VBX2_SALET</name>
<organism evidence="7">
    <name type="scientific">Salmonella enterica subsp. enterica serovar Napoli</name>
    <dbReference type="NCBI Taxonomy" id="1151001"/>
    <lineage>
        <taxon>Bacteria</taxon>
        <taxon>Pseudomonadati</taxon>
        <taxon>Pseudomonadota</taxon>
        <taxon>Gammaproteobacteria</taxon>
        <taxon>Enterobacterales</taxon>
        <taxon>Enterobacteriaceae</taxon>
        <taxon>Salmonella</taxon>
    </lineage>
</organism>
<dbReference type="Gene3D" id="3.40.50.720">
    <property type="entry name" value="NAD(P)-binding Rossmann-like Domain"/>
    <property type="match status" value="1"/>
</dbReference>
<dbReference type="GO" id="GO:0061504">
    <property type="term" value="P:cyclic threonylcarbamoyladenosine biosynthetic process"/>
    <property type="evidence" value="ECO:0007669"/>
    <property type="project" value="TreeGrafter"/>
</dbReference>
<feature type="transmembrane region" description="Helical" evidence="1">
    <location>
        <begin position="147"/>
        <end position="165"/>
    </location>
</feature>
<reference evidence="7" key="3">
    <citation type="submission" date="2018-07" db="EMBL/GenBank/DDBJ databases">
        <authorList>
            <consortium name="NCBI Pathogen Detection Project"/>
        </authorList>
    </citation>
    <scope>NUCLEOTIDE SEQUENCE</scope>
    <source>
        <strain evidence="7">Salmonella enterica</strain>
    </source>
</reference>
<dbReference type="InterPro" id="IPR045886">
    <property type="entry name" value="ThiF/MoeB/HesA"/>
</dbReference>
<dbReference type="EMBL" id="DAAWBK010000327">
    <property type="protein sequence ID" value="HAF7187014.1"/>
    <property type="molecule type" value="Genomic_DNA"/>
</dbReference>
<dbReference type="AlphaFoldDB" id="A0A5I5VBX2"/>
<gene>
    <name evidence="3" type="ORF">DRA33_20650</name>
    <name evidence="4" type="ORF">DS367_21400</name>
    <name evidence="6" type="ORF">G0E04_18770</name>
    <name evidence="5" type="ORF">G0E06_20105</name>
    <name evidence="7" type="ORF">G3V22_001536</name>
    <name evidence="8" type="ORF">G9X08_004604</name>
    <name evidence="9" type="ORF">G9X10_002992</name>
</gene>
<dbReference type="GO" id="GO:0016779">
    <property type="term" value="F:nucleotidyltransferase activity"/>
    <property type="evidence" value="ECO:0007669"/>
    <property type="project" value="UniProtKB-KW"/>
</dbReference>
<dbReference type="Pfam" id="PF00899">
    <property type="entry name" value="ThiF"/>
    <property type="match status" value="1"/>
</dbReference>